<dbReference type="AlphaFoldDB" id="A0A7W5DIH5"/>
<dbReference type="InterPro" id="IPR010342">
    <property type="entry name" value="DUF938"/>
</dbReference>
<name>A0A7W5DIH5_9GAMM</name>
<dbReference type="EMBL" id="JACHXQ010000001">
    <property type="protein sequence ID" value="MBB3182728.1"/>
    <property type="molecule type" value="Genomic_DNA"/>
</dbReference>
<keyword evidence="1" id="KW-0489">Methyltransferase</keyword>
<dbReference type="InterPro" id="IPR029063">
    <property type="entry name" value="SAM-dependent_MTases_sf"/>
</dbReference>
<protein>
    <submittedName>
        <fullName evidence="1">SAM-dependent methyltransferase</fullName>
    </submittedName>
</protein>
<evidence type="ECO:0000313" key="1">
    <source>
        <dbReference type="EMBL" id="MBB3182728.1"/>
    </source>
</evidence>
<keyword evidence="2" id="KW-1185">Reference proteome</keyword>
<dbReference type="Proteomes" id="UP000563050">
    <property type="component" value="Unassembled WGS sequence"/>
</dbReference>
<comment type="caution">
    <text evidence="1">The sequence shown here is derived from an EMBL/GenBank/DDBJ whole genome shotgun (WGS) entry which is preliminary data.</text>
</comment>
<dbReference type="GO" id="GO:0032259">
    <property type="term" value="P:methylation"/>
    <property type="evidence" value="ECO:0007669"/>
    <property type="project" value="UniProtKB-KW"/>
</dbReference>
<keyword evidence="1" id="KW-0808">Transferase</keyword>
<dbReference type="GO" id="GO:0008168">
    <property type="term" value="F:methyltransferase activity"/>
    <property type="evidence" value="ECO:0007669"/>
    <property type="project" value="UniProtKB-KW"/>
</dbReference>
<dbReference type="PANTHER" id="PTHR20974:SF0">
    <property type="entry name" value="UPF0585 PROTEIN CG18661"/>
    <property type="match status" value="1"/>
</dbReference>
<gene>
    <name evidence="1" type="ORF">FHR95_000252</name>
</gene>
<accession>A0A7W5DIH5</accession>
<dbReference type="Gene3D" id="3.40.50.150">
    <property type="entry name" value="Vaccinia Virus protein VP39"/>
    <property type="match status" value="1"/>
</dbReference>
<dbReference type="PANTHER" id="PTHR20974">
    <property type="entry name" value="UPF0585 PROTEIN CG18661"/>
    <property type="match status" value="1"/>
</dbReference>
<dbReference type="Pfam" id="PF06080">
    <property type="entry name" value="DUF938"/>
    <property type="match status" value="1"/>
</dbReference>
<dbReference type="SUPFAM" id="SSF53335">
    <property type="entry name" value="S-adenosyl-L-methionine-dependent methyltransferases"/>
    <property type="match status" value="1"/>
</dbReference>
<proteinExistence type="predicted"/>
<evidence type="ECO:0000313" key="2">
    <source>
        <dbReference type="Proteomes" id="UP000563050"/>
    </source>
</evidence>
<organism evidence="1 2">
    <name type="scientific">Halomonas fontilapidosi</name>
    <dbReference type="NCBI Taxonomy" id="616675"/>
    <lineage>
        <taxon>Bacteria</taxon>
        <taxon>Pseudomonadati</taxon>
        <taxon>Pseudomonadota</taxon>
        <taxon>Gammaproteobacteria</taxon>
        <taxon>Oceanospirillales</taxon>
        <taxon>Halomonadaceae</taxon>
        <taxon>Halomonas</taxon>
    </lineage>
</organism>
<sequence>MHDPRLKSPAVARNRQPILEVLLEVLPATASVLEVASGSGEHALHFAAAAAGWSWQPSDPNPHALASVAAWREAAGVDNLLEPLQLDVTGEWPSQHFDAVVAINLLHISPWTVTEVLMAGAGKQLAPGGVLFLYGPFQRSGRHTSPSNAAFDADLRARDPRWGIRDLDTVRAEAERHGLVLDRVVTMPANNLSAVFRRA</sequence>
<reference evidence="1 2" key="1">
    <citation type="submission" date="2020-08" db="EMBL/GenBank/DDBJ databases">
        <title>Genomic Encyclopedia of Type Strains, Phase III (KMG-III): the genomes of soil and plant-associated and newly described type strains.</title>
        <authorList>
            <person name="Whitman W."/>
        </authorList>
    </citation>
    <scope>NUCLEOTIDE SEQUENCE [LARGE SCALE GENOMIC DNA]</scope>
    <source>
        <strain evidence="1 2">CECT 7341</strain>
    </source>
</reference>
<dbReference type="RefSeq" id="WP_183313060.1">
    <property type="nucleotide sequence ID" value="NZ_JACHXQ010000001.1"/>
</dbReference>